<geneLocation type="chloroplast" evidence="1"/>
<dbReference type="RefSeq" id="YP_009306319.1">
    <property type="nucleotide sequence ID" value="NC_031367.1"/>
</dbReference>
<protein>
    <submittedName>
        <fullName evidence="1">Uncharacterized protein</fullName>
    </submittedName>
</protein>
<keyword evidence="1" id="KW-0150">Chloroplast</keyword>
<proteinExistence type="predicted"/>
<dbReference type="EMBL" id="KX808497">
    <property type="protein sequence ID" value="AOP19223.1"/>
    <property type="molecule type" value="Genomic_DNA"/>
</dbReference>
<evidence type="ECO:0000313" key="1">
    <source>
        <dbReference type="EMBL" id="AOP19223.1"/>
    </source>
</evidence>
<organism evidence="1">
    <name type="scientific">Derbesia sp. WEST4838</name>
    <dbReference type="NCBI Taxonomy" id="1847751"/>
    <lineage>
        <taxon>Eukaryota</taxon>
        <taxon>Viridiplantae</taxon>
        <taxon>Chlorophyta</taxon>
        <taxon>core chlorophytes</taxon>
        <taxon>Ulvophyceae</taxon>
        <taxon>TCBD clade</taxon>
        <taxon>Bryopsidales</taxon>
        <taxon>Bryopsidineae</taxon>
        <taxon>Derbesiaceae</taxon>
        <taxon>Derbesia</taxon>
    </lineage>
</organism>
<keyword evidence="1" id="KW-0934">Plastid</keyword>
<reference evidence="1" key="1">
    <citation type="journal article" date="2016" name="Genome Biol. Evol.">
        <title>Evolutionary Dynamics of Chloroplast Genomes in Low Light: A Case Study of the Endolithic Green Alga Ostreobium quekettii.</title>
        <authorList>
            <person name="R Marcelino V."/>
            <person name="Cremen M.C."/>
            <person name="Jackson C.J."/>
            <person name="Larkum A.A."/>
            <person name="Verbruggen H."/>
        </authorList>
    </citation>
    <scope>NUCLEOTIDE SEQUENCE</scope>
</reference>
<reference evidence="1" key="2">
    <citation type="submission" date="2016-08" db="EMBL/GenBank/DDBJ databases">
        <authorList>
            <person name="Seilhamer J.J."/>
        </authorList>
    </citation>
    <scope>NUCLEOTIDE SEQUENCE</scope>
</reference>
<sequence>MSSYELKVLFTESDVQKINLNKQKLTLVKTLSSGSQSTLTWLSISPFENNQITWSNKFGVYVSNTKVEAGAKIFKISAQNPASDQHCYPFQNGIFLEPRKLEEPFRNKYQIKNETSQDLTFGLTQGIVFNGNKFDANPLNAVTVFENETATFSAIEKVKVYLSTCEDNGVVISEIASEAIELDFTDLRNSSKCISYAHGHFIEKKCANV</sequence>
<gene>
    <name evidence="1" type="primary">orf209</name>
</gene>
<name>A0A1C9JBK4_9CHLO</name>
<accession>A0A1C9JBK4</accession>
<dbReference type="AlphaFoldDB" id="A0A1C9JBK4"/>
<dbReference type="GeneID" id="29288711"/>